<evidence type="ECO:0000313" key="2">
    <source>
        <dbReference type="EMBL" id="EMF52047.1"/>
    </source>
</evidence>
<accession>M3D754</accession>
<proteinExistence type="predicted"/>
<name>M3D754_9ACTN</name>
<gene>
    <name evidence="2" type="ORF">SBD_6569</name>
</gene>
<feature type="region of interest" description="Disordered" evidence="1">
    <location>
        <begin position="23"/>
        <end position="55"/>
    </location>
</feature>
<evidence type="ECO:0000256" key="1">
    <source>
        <dbReference type="SAM" id="MobiDB-lite"/>
    </source>
</evidence>
<dbReference type="EMBL" id="KB405095">
    <property type="protein sequence ID" value="EMF52047.1"/>
    <property type="molecule type" value="Genomic_DNA"/>
</dbReference>
<sequence>MGRTVRQAARATVHLVVAAAMAFGRRGERPRGPARTAGTPPGRRRPGRPDAARLP</sequence>
<evidence type="ECO:0000313" key="3">
    <source>
        <dbReference type="Proteomes" id="UP000030760"/>
    </source>
</evidence>
<dbReference type="Proteomes" id="UP000030760">
    <property type="component" value="Unassembled WGS sequence"/>
</dbReference>
<reference evidence="3" key="1">
    <citation type="journal article" date="2013" name="Genome Announc.">
        <title>Draft Genome Sequence of Streptomyces bottropensis ATCC 25435, a Bottromycin-Producing Actinomycete.</title>
        <authorList>
            <person name="Zhang H."/>
            <person name="Zhou W."/>
            <person name="Zhuang Y."/>
            <person name="Liang X."/>
            <person name="Liu T."/>
        </authorList>
    </citation>
    <scope>NUCLEOTIDE SEQUENCE [LARGE SCALE GENOMIC DNA]</scope>
    <source>
        <strain evidence="3">ATCC 25435</strain>
    </source>
</reference>
<dbReference type="AlphaFoldDB" id="M3D754"/>
<organism evidence="2 3">
    <name type="scientific">Streptomyces bottropensis ATCC 25435</name>
    <dbReference type="NCBI Taxonomy" id="1054862"/>
    <lineage>
        <taxon>Bacteria</taxon>
        <taxon>Bacillati</taxon>
        <taxon>Actinomycetota</taxon>
        <taxon>Actinomycetes</taxon>
        <taxon>Kitasatosporales</taxon>
        <taxon>Streptomycetaceae</taxon>
        <taxon>Streptomyces</taxon>
    </lineage>
</organism>
<protein>
    <submittedName>
        <fullName evidence="2">Uncharacterized protein</fullName>
    </submittedName>
</protein>